<organism evidence="1">
    <name type="scientific">marine sediment metagenome</name>
    <dbReference type="NCBI Taxonomy" id="412755"/>
    <lineage>
        <taxon>unclassified sequences</taxon>
        <taxon>metagenomes</taxon>
        <taxon>ecological metagenomes</taxon>
    </lineage>
</organism>
<protein>
    <submittedName>
        <fullName evidence="1">Uncharacterized protein</fullName>
    </submittedName>
</protein>
<dbReference type="EMBL" id="LAZR01000126">
    <property type="protein sequence ID" value="KKN88734.1"/>
    <property type="molecule type" value="Genomic_DNA"/>
</dbReference>
<name>A0A0F9UAR3_9ZZZZ</name>
<accession>A0A0F9UAR3</accession>
<dbReference type="AlphaFoldDB" id="A0A0F9UAR3"/>
<sequence>MKEQIEEVTKRLEIEINRTPTGKLRELLCDANILLQALNSGNDSTSKQIDD</sequence>
<evidence type="ECO:0000313" key="1">
    <source>
        <dbReference type="EMBL" id="KKN88734.1"/>
    </source>
</evidence>
<proteinExistence type="predicted"/>
<reference evidence="1" key="1">
    <citation type="journal article" date="2015" name="Nature">
        <title>Complex archaea that bridge the gap between prokaryotes and eukaryotes.</title>
        <authorList>
            <person name="Spang A."/>
            <person name="Saw J.H."/>
            <person name="Jorgensen S.L."/>
            <person name="Zaremba-Niedzwiedzka K."/>
            <person name="Martijn J."/>
            <person name="Lind A.E."/>
            <person name="van Eijk R."/>
            <person name="Schleper C."/>
            <person name="Guy L."/>
            <person name="Ettema T.J."/>
        </authorList>
    </citation>
    <scope>NUCLEOTIDE SEQUENCE</scope>
</reference>
<gene>
    <name evidence="1" type="ORF">LCGC14_0246250</name>
</gene>
<comment type="caution">
    <text evidence="1">The sequence shown here is derived from an EMBL/GenBank/DDBJ whole genome shotgun (WGS) entry which is preliminary data.</text>
</comment>